<keyword evidence="3" id="KW-0378">Hydrolase</keyword>
<feature type="compositionally biased region" description="Basic and acidic residues" evidence="4">
    <location>
        <begin position="53"/>
        <end position="69"/>
    </location>
</feature>
<dbReference type="GO" id="GO:0016787">
    <property type="term" value="F:hydrolase activity"/>
    <property type="evidence" value="ECO:0007669"/>
    <property type="project" value="UniProtKB-KW"/>
</dbReference>
<evidence type="ECO:0000259" key="5">
    <source>
        <dbReference type="PROSITE" id="PS50830"/>
    </source>
</evidence>
<evidence type="ECO:0000256" key="2">
    <source>
        <dbReference type="ARBA" id="ARBA00022759"/>
    </source>
</evidence>
<dbReference type="EMBL" id="JAGYPF010000001">
    <property type="protein sequence ID" value="MBS4211022.1"/>
    <property type="molecule type" value="Genomic_DNA"/>
</dbReference>
<feature type="region of interest" description="Disordered" evidence="4">
    <location>
        <begin position="39"/>
        <end position="90"/>
    </location>
</feature>
<dbReference type="InterPro" id="IPR016071">
    <property type="entry name" value="Staphylococal_nuclease_OB-fold"/>
</dbReference>
<dbReference type="Pfam" id="PF00565">
    <property type="entry name" value="SNase"/>
    <property type="match status" value="1"/>
</dbReference>
<feature type="region of interest" description="Disordered" evidence="4">
    <location>
        <begin position="294"/>
        <end position="321"/>
    </location>
</feature>
<dbReference type="SUPFAM" id="SSF50199">
    <property type="entry name" value="Staphylococcal nuclease"/>
    <property type="match status" value="1"/>
</dbReference>
<evidence type="ECO:0000256" key="1">
    <source>
        <dbReference type="ARBA" id="ARBA00022722"/>
    </source>
</evidence>
<dbReference type="InterPro" id="IPR008613">
    <property type="entry name" value="Excalibur_Ca-bd_domain"/>
</dbReference>
<dbReference type="SMART" id="SM00318">
    <property type="entry name" value="SNc"/>
    <property type="match status" value="1"/>
</dbReference>
<dbReference type="InterPro" id="IPR035437">
    <property type="entry name" value="SNase_OB-fold_sf"/>
</dbReference>
<evidence type="ECO:0000313" key="6">
    <source>
        <dbReference type="EMBL" id="MBS4211022.1"/>
    </source>
</evidence>
<keyword evidence="2" id="KW-0255">Endonuclease</keyword>
<name>A0A942U2E2_9BACI</name>
<dbReference type="SMART" id="SM00894">
    <property type="entry name" value="Excalibur"/>
    <property type="match status" value="1"/>
</dbReference>
<reference evidence="6" key="1">
    <citation type="submission" date="2021-05" db="EMBL/GenBank/DDBJ databases">
        <title>Novel Bacillus species.</title>
        <authorList>
            <person name="Liu G."/>
        </authorList>
    </citation>
    <scope>NUCLEOTIDE SEQUENCE</scope>
    <source>
        <strain evidence="6">FJAT-49825</strain>
    </source>
</reference>
<evidence type="ECO:0000256" key="4">
    <source>
        <dbReference type="SAM" id="MobiDB-lite"/>
    </source>
</evidence>
<dbReference type="PANTHER" id="PTHR12302">
    <property type="entry name" value="EBNA2 BINDING PROTEIN P100"/>
    <property type="match status" value="1"/>
</dbReference>
<sequence length="321" mass="35116">MVRLIFIKERKALERFLRNPSWVIVISLITSLLLGACSNEPTSKETNNTKVDTVSKETTEKKAEADVKESAQPAEAGNNSEPVAEPKQSQEELAKSLGLELVTVGRVVDGDTIVTSDGRKVRFVGVNTPESTTRHEVYGKEASDYTKSKLAGKQVWLQKDVSSTDRYGRYLRIIWMDVPTNDMDEAEIRSKMFNADLVLNGYAEPSTYPPDVKYSEFFVKFAREAREANKGLWSYGADGTTKGDLDGSSTSKSSGSYSTGSSTSSGSSSSGTDASTSAGTKSEVFQNCTELRKVYPNGVPAGHPAYQAKMDRDKDNYACEQ</sequence>
<feature type="compositionally biased region" description="Basic and acidic residues" evidence="4">
    <location>
        <begin position="309"/>
        <end position="321"/>
    </location>
</feature>
<comment type="caution">
    <text evidence="6">The sequence shown here is derived from an EMBL/GenBank/DDBJ whole genome shotgun (WGS) entry which is preliminary data.</text>
</comment>
<dbReference type="PANTHER" id="PTHR12302:SF3">
    <property type="entry name" value="SERINE_THREONINE-PROTEIN KINASE 31"/>
    <property type="match status" value="1"/>
</dbReference>
<feature type="compositionally biased region" description="Low complexity" evidence="4">
    <location>
        <begin position="246"/>
        <end position="281"/>
    </location>
</feature>
<evidence type="ECO:0000313" key="7">
    <source>
        <dbReference type="Proteomes" id="UP000679749"/>
    </source>
</evidence>
<evidence type="ECO:0000256" key="3">
    <source>
        <dbReference type="ARBA" id="ARBA00022801"/>
    </source>
</evidence>
<feature type="domain" description="TNase-like" evidence="5">
    <location>
        <begin position="98"/>
        <end position="235"/>
    </location>
</feature>
<accession>A0A942U2E2</accession>
<proteinExistence type="predicted"/>
<feature type="compositionally biased region" description="Polar residues" evidence="4">
    <location>
        <begin position="39"/>
        <end position="52"/>
    </location>
</feature>
<gene>
    <name evidence="6" type="ORF">KHA99_00990</name>
</gene>
<keyword evidence="7" id="KW-1185">Reference proteome</keyword>
<protein>
    <submittedName>
        <fullName evidence="6">Thermonuclease family protein</fullName>
    </submittedName>
</protein>
<dbReference type="GO" id="GO:0004519">
    <property type="term" value="F:endonuclease activity"/>
    <property type="evidence" value="ECO:0007669"/>
    <property type="project" value="UniProtKB-KW"/>
</dbReference>
<dbReference type="Gene3D" id="2.40.50.90">
    <property type="match status" value="1"/>
</dbReference>
<feature type="region of interest" description="Disordered" evidence="4">
    <location>
        <begin position="243"/>
        <end position="281"/>
    </location>
</feature>
<dbReference type="AlphaFoldDB" id="A0A942U2E2"/>
<organism evidence="6 7">
    <name type="scientific">Neobacillus rhizophilus</name>
    <dbReference type="NCBI Taxonomy" id="2833579"/>
    <lineage>
        <taxon>Bacteria</taxon>
        <taxon>Bacillati</taxon>
        <taxon>Bacillota</taxon>
        <taxon>Bacilli</taxon>
        <taxon>Bacillales</taxon>
        <taxon>Bacillaceae</taxon>
        <taxon>Neobacillus</taxon>
    </lineage>
</organism>
<keyword evidence="1" id="KW-0540">Nuclease</keyword>
<dbReference type="Pfam" id="PF05901">
    <property type="entry name" value="Excalibur"/>
    <property type="match status" value="1"/>
</dbReference>
<dbReference type="Proteomes" id="UP000679749">
    <property type="component" value="Unassembled WGS sequence"/>
</dbReference>
<dbReference type="PROSITE" id="PS50830">
    <property type="entry name" value="TNASE_3"/>
    <property type="match status" value="1"/>
</dbReference>